<evidence type="ECO:0000313" key="1">
    <source>
        <dbReference type="EMBL" id="KAF6141254.1"/>
    </source>
</evidence>
<reference evidence="1 2" key="1">
    <citation type="journal article" date="2020" name="IScience">
        <title>Genome Sequencing of the Endangered Kingdonia uniflora (Circaeasteraceae, Ranunculales) Reveals Potential Mechanisms of Evolutionary Specialization.</title>
        <authorList>
            <person name="Sun Y."/>
            <person name="Deng T."/>
            <person name="Zhang A."/>
            <person name="Moore M.J."/>
            <person name="Landis J.B."/>
            <person name="Lin N."/>
            <person name="Zhang H."/>
            <person name="Zhang X."/>
            <person name="Huang J."/>
            <person name="Zhang X."/>
            <person name="Sun H."/>
            <person name="Wang H."/>
        </authorList>
    </citation>
    <scope>NUCLEOTIDE SEQUENCE [LARGE SCALE GENOMIC DNA]</scope>
    <source>
        <strain evidence="1">TB1705</strain>
        <tissue evidence="1">Leaf</tissue>
    </source>
</reference>
<proteinExistence type="predicted"/>
<dbReference type="Pfam" id="PF15490">
    <property type="entry name" value="Ten1_2"/>
    <property type="match status" value="1"/>
</dbReference>
<protein>
    <recommendedName>
        <fullName evidence="3">Retrotransposon gag domain-containing protein</fullName>
    </recommendedName>
</protein>
<accession>A0A7J7LFG4</accession>
<dbReference type="Proteomes" id="UP000541444">
    <property type="component" value="Unassembled WGS sequence"/>
</dbReference>
<dbReference type="AlphaFoldDB" id="A0A7J7LFG4"/>
<dbReference type="EMBL" id="JACGCM010002329">
    <property type="protein sequence ID" value="KAF6141254.1"/>
    <property type="molecule type" value="Genomic_DNA"/>
</dbReference>
<sequence>MAELQEIRNSMKNNNMTVGDMDKDTIETNGALLFCNLCQVDRRVDVNSPPMFQGRSIRIDFPKFEGIDSEGWVDCTEQYQGLHKIRDDQIAQLVGMHLSGEASSWYRWMCRSTGVDSPLVGHRSGIFEPRLQAYSAETAGAIIADGSYKLKIDTEHLRDLNFRAGSIYQFIGELLIKPDTEIVLQARIGKNVDGMDLDLFRQSLQLLKQFHGD</sequence>
<dbReference type="PANTHER" id="PTHR33905:SF1">
    <property type="entry name" value="CST COMPLEX SUBUNIT TEN1"/>
    <property type="match status" value="1"/>
</dbReference>
<dbReference type="PANTHER" id="PTHR33905">
    <property type="entry name" value="CST COMPLEX SUBUNIT TEN1"/>
    <property type="match status" value="1"/>
</dbReference>
<dbReference type="GO" id="GO:0010521">
    <property type="term" value="F:telomerase inhibitor activity"/>
    <property type="evidence" value="ECO:0007669"/>
    <property type="project" value="TreeGrafter"/>
</dbReference>
<name>A0A7J7LFG4_9MAGN</name>
<keyword evidence="2" id="KW-1185">Reference proteome</keyword>
<organism evidence="1 2">
    <name type="scientific">Kingdonia uniflora</name>
    <dbReference type="NCBI Taxonomy" id="39325"/>
    <lineage>
        <taxon>Eukaryota</taxon>
        <taxon>Viridiplantae</taxon>
        <taxon>Streptophyta</taxon>
        <taxon>Embryophyta</taxon>
        <taxon>Tracheophyta</taxon>
        <taxon>Spermatophyta</taxon>
        <taxon>Magnoliopsida</taxon>
        <taxon>Ranunculales</taxon>
        <taxon>Circaeasteraceae</taxon>
        <taxon>Kingdonia</taxon>
    </lineage>
</organism>
<dbReference type="InterPro" id="IPR012340">
    <property type="entry name" value="NA-bd_OB-fold"/>
</dbReference>
<dbReference type="GO" id="GO:0042162">
    <property type="term" value="F:telomeric DNA binding"/>
    <property type="evidence" value="ECO:0007669"/>
    <property type="project" value="TreeGrafter"/>
</dbReference>
<evidence type="ECO:0000313" key="2">
    <source>
        <dbReference type="Proteomes" id="UP000541444"/>
    </source>
</evidence>
<evidence type="ECO:0008006" key="3">
    <source>
        <dbReference type="Google" id="ProtNLM"/>
    </source>
</evidence>
<dbReference type="Gene3D" id="2.40.50.140">
    <property type="entry name" value="Nucleic acid-binding proteins"/>
    <property type="match status" value="1"/>
</dbReference>
<dbReference type="GO" id="GO:1990879">
    <property type="term" value="C:CST complex"/>
    <property type="evidence" value="ECO:0007669"/>
    <property type="project" value="InterPro"/>
</dbReference>
<dbReference type="GO" id="GO:0003697">
    <property type="term" value="F:single-stranded DNA binding"/>
    <property type="evidence" value="ECO:0007669"/>
    <property type="project" value="InterPro"/>
</dbReference>
<comment type="caution">
    <text evidence="1">The sequence shown here is derived from an EMBL/GenBank/DDBJ whole genome shotgun (WGS) entry which is preliminary data.</text>
</comment>
<dbReference type="InterPro" id="IPR029146">
    <property type="entry name" value="Ten1_animal_plant"/>
</dbReference>
<dbReference type="GO" id="GO:0032211">
    <property type="term" value="P:negative regulation of telomere maintenance via telomerase"/>
    <property type="evidence" value="ECO:0007669"/>
    <property type="project" value="TreeGrafter"/>
</dbReference>
<dbReference type="OrthoDB" id="342190at2759"/>
<gene>
    <name evidence="1" type="ORF">GIB67_024338</name>
</gene>